<evidence type="ECO:0008006" key="3">
    <source>
        <dbReference type="Google" id="ProtNLM"/>
    </source>
</evidence>
<evidence type="ECO:0000313" key="2">
    <source>
        <dbReference type="Proteomes" id="UP000249008"/>
    </source>
</evidence>
<proteinExistence type="predicted"/>
<dbReference type="KEGG" id="ful:C4N20_11720"/>
<dbReference type="RefSeq" id="WP_005976559.1">
    <property type="nucleotide sequence ID" value="NZ_CABKNW010000001.1"/>
</dbReference>
<sequence length="975" mass="103921">MIEKIMKAVKSGNKKRGRNITVGAVVGMLLSCTAVMGTDVSGLEITKDSDIIIFKGENGNEFDPEKLEGNPYPDNTWANNTYTNNSSIVGENASGNAYGVKVSESISIVNNGEIRGSSENGHTYGIGISEDIEIKKLENNGMIISYSESNGDSHGITIGMIGKSAKVTELINRGFINATSTEGESYGISTFASVEIDNLINDGLIRGTTRATGEKNGYGIKVFFGSKVNSLTNDGLVIGTAVGGEGYGIEIKNSKDFSDSSAVNVENIKNNGIISGTSTDNDGYGILIGDSVDGGLVSVGKILNNGIISGSSSVEDHNKYGYGIFVGSNHGGGPGIVGQIENNGIISGNGFVESVSSSGISTESDSKISEMVNKGIIYGKKYAISVAPGTIESAKNYGILVSNNADGDVVNSYLEIIAPGESPSSGASIENYGLAFLVDGDVYKAKDNYGVPYNKFGEKQTVGEYTIINAKNTGNNDDIKTVSMKLKNGILFHDNSDTSRIKDFSSEKKYILNGIEDTLKVSGMENELNNSVINAYKTAVVINENMSMLTLDNTVVNGGVADGSTTISITENGSTLTVKGDSVINTRDKGVAITVDGNDNAVVLEGNAIVNGKMEAAGKDNILALYGKTKGSMNMFHDISGFADMNIDNNVTFSEEMTVTGTDRVTVEGTGVLNLRLKKETPVTSPYGTDTPPTATHAFSGRSGKHKMTIEGSGEVGTLNFITNGIGREILVDMENIKLENMQIRASSIIDKAEFDGNYIRLGAGSDLNGIVNPKEVKRYGQLNKIYKSIYNSREENIDGLRDILSLSTYLGKNYDYNNITDEEQLLSLVTYLNSVYTGTPYSYSSELSRRSVGMFRDIVVDNIFRPETNKWLIMGGLTHADGGTKDTYYGRNYHGFDTGTSDTSADMKLTGAYMLAKYGYSENTSLGLTLGGNKSEAELDMAKVKGNSGYLGAFAENYRGNLTLKVGAGVGYKF</sequence>
<evidence type="ECO:0000313" key="1">
    <source>
        <dbReference type="EMBL" id="SQJ00610.1"/>
    </source>
</evidence>
<reference evidence="1 2" key="1">
    <citation type="submission" date="2018-06" db="EMBL/GenBank/DDBJ databases">
        <authorList>
            <consortium name="Pathogen Informatics"/>
            <person name="Doyle S."/>
        </authorList>
    </citation>
    <scope>NUCLEOTIDE SEQUENCE [LARGE SCALE GENOMIC DNA]</scope>
    <source>
        <strain evidence="1 2">NCTC12112</strain>
    </source>
</reference>
<organism evidence="1 2">
    <name type="scientific">Fusobacterium ulcerans</name>
    <dbReference type="NCBI Taxonomy" id="861"/>
    <lineage>
        <taxon>Bacteria</taxon>
        <taxon>Fusobacteriati</taxon>
        <taxon>Fusobacteriota</taxon>
        <taxon>Fusobacteriia</taxon>
        <taxon>Fusobacteriales</taxon>
        <taxon>Fusobacteriaceae</taxon>
        <taxon>Fusobacterium</taxon>
    </lineage>
</organism>
<protein>
    <recommendedName>
        <fullName evidence="3">Autotransporter domain-containing protein</fullName>
    </recommendedName>
</protein>
<accession>A0AAX2J8J1</accession>
<gene>
    <name evidence="1" type="ORF">NCTC12112_00904</name>
</gene>
<dbReference type="EMBL" id="LS483487">
    <property type="protein sequence ID" value="SQJ00610.1"/>
    <property type="molecule type" value="Genomic_DNA"/>
</dbReference>
<dbReference type="GeneID" id="78455482"/>
<name>A0AAX2J8J1_9FUSO</name>
<dbReference type="AlphaFoldDB" id="A0AAX2J8J1"/>
<dbReference type="PROSITE" id="PS51257">
    <property type="entry name" value="PROKAR_LIPOPROTEIN"/>
    <property type="match status" value="1"/>
</dbReference>
<dbReference type="Proteomes" id="UP000249008">
    <property type="component" value="Chromosome 1"/>
</dbReference>